<keyword evidence="3" id="KW-0479">Metal-binding</keyword>
<dbReference type="PRINTS" id="PR01951">
    <property type="entry name" value="LANCEUKARYTE"/>
</dbReference>
<dbReference type="FunFam" id="1.50.10.10:FF:000012">
    <property type="entry name" value="LanC-like protein 3"/>
    <property type="match status" value="1"/>
</dbReference>
<feature type="binding site" evidence="3">
    <location>
        <position position="335"/>
    </location>
    <ligand>
        <name>Zn(2+)</name>
        <dbReference type="ChEBI" id="CHEBI:29105"/>
    </ligand>
</feature>
<feature type="binding site" evidence="3">
    <location>
        <position position="334"/>
    </location>
    <ligand>
        <name>Zn(2+)</name>
        <dbReference type="ChEBI" id="CHEBI:29105"/>
    </ligand>
</feature>
<proteinExistence type="inferred from homology"/>
<dbReference type="InterPro" id="IPR007822">
    <property type="entry name" value="LANC-like"/>
</dbReference>
<dbReference type="EnsemblMetazoa" id="AQUA008138-RA">
    <property type="protein sequence ID" value="AQUA008138-PA"/>
    <property type="gene ID" value="AQUA008138"/>
</dbReference>
<evidence type="ECO:0000256" key="2">
    <source>
        <dbReference type="ARBA" id="ARBA00069999"/>
    </source>
</evidence>
<evidence type="ECO:0000256" key="1">
    <source>
        <dbReference type="ARBA" id="ARBA00007179"/>
    </source>
</evidence>
<feature type="compositionally biased region" description="Acidic residues" evidence="4">
    <location>
        <begin position="644"/>
        <end position="654"/>
    </location>
</feature>
<feature type="region of interest" description="Disordered" evidence="4">
    <location>
        <begin position="684"/>
        <end position="708"/>
    </location>
</feature>
<organism evidence="5 6">
    <name type="scientific">Anopheles quadriannulatus</name>
    <name type="common">Mosquito</name>
    <dbReference type="NCBI Taxonomy" id="34691"/>
    <lineage>
        <taxon>Eukaryota</taxon>
        <taxon>Metazoa</taxon>
        <taxon>Ecdysozoa</taxon>
        <taxon>Arthropoda</taxon>
        <taxon>Hexapoda</taxon>
        <taxon>Insecta</taxon>
        <taxon>Pterygota</taxon>
        <taxon>Neoptera</taxon>
        <taxon>Endopterygota</taxon>
        <taxon>Diptera</taxon>
        <taxon>Nematocera</taxon>
        <taxon>Culicoidea</taxon>
        <taxon>Culicidae</taxon>
        <taxon>Anophelinae</taxon>
        <taxon>Anopheles</taxon>
    </lineage>
</organism>
<dbReference type="InterPro" id="IPR020464">
    <property type="entry name" value="LanC-like_prot_euk"/>
</dbReference>
<keyword evidence="6" id="KW-1185">Reference proteome</keyword>
<dbReference type="CDD" id="cd04794">
    <property type="entry name" value="euk_LANCL"/>
    <property type="match status" value="1"/>
</dbReference>
<protein>
    <recommendedName>
        <fullName evidence="2">LanC-like protein 3 homolog</fullName>
    </recommendedName>
</protein>
<accession>A0A182XE85</accession>
<evidence type="ECO:0000256" key="3">
    <source>
        <dbReference type="PIRSR" id="PIRSR607822-1"/>
    </source>
</evidence>
<comment type="similarity">
    <text evidence="1">Belongs to the LanC-like protein family.</text>
</comment>
<dbReference type="GO" id="GO:0031179">
    <property type="term" value="P:peptide modification"/>
    <property type="evidence" value="ECO:0007669"/>
    <property type="project" value="InterPro"/>
</dbReference>
<feature type="region of interest" description="Disordered" evidence="4">
    <location>
        <begin position="635"/>
        <end position="655"/>
    </location>
</feature>
<sequence length="708" mass="79801">MGERYFANPYDDYDEKTHGKEENQLVARENVLELIKKYVDIIQQNVNSKMRDDLYVGIAGIAFMFWKLAQSDETKHMFPCLELASKYIGEAKHRSREKRDKSSKNAVAFLCGGSGIAAVSAAIANEMGKLQEMENDLESFLQGCPPCANVKGTDADEVLVGRAGYLHGAYWLNQTITPKPIENEATSEICQTLIKRGRSVAHSLRLAVPLMYEYHEKTYLGAAHGVCAILHALLESPWFDRDATDRFSGSPTKLADIKSTIDYVLTLQDGGGNFPTRIDSNRMLVHWCHGCGGAIYLFAKAFLTFREDKYLDCCRKCADEIWRHGLLRKGPGICHGVAGNGYAFLLMYRLTGEKRYLYRAVKFAEFLNSNSFASVLLAPDRPFSLYEGLAGTVCFLVDLLTPMRSSFPFMDVFERKIVVALVVVLVALAVADAKCNKCNHNECECELKIARGPTPQVFPFFKKKKCNVTKPLELKPTPDVCSCEQEYRIRPSCSEHIEPKFAKSRSCECGFDHHPAQPKPKYSVDMISRQLAIEHANKQRIPETDLHMYINPMAPPPTPKRDSIAEEQLYKLHKHVLELKPPKRKRVHYRVHSSEEAEGAPCNPKDQSYFDICYGKVEVKEPKFNLRPQDGPVCDNCQDKSTAEEMDDSEEDYSPEQPIKYCSKCSKTKSKCGCATCANSYVEETEEDDSPYFRRARSSDDGVSGLVV</sequence>
<name>A0A182XE85_ANOQN</name>
<feature type="binding site" evidence="3">
    <location>
        <position position="288"/>
    </location>
    <ligand>
        <name>Zn(2+)</name>
        <dbReference type="ChEBI" id="CHEBI:29105"/>
    </ligand>
</feature>
<reference evidence="5" key="1">
    <citation type="submission" date="2020-05" db="UniProtKB">
        <authorList>
            <consortium name="EnsemblMetazoa"/>
        </authorList>
    </citation>
    <scope>IDENTIFICATION</scope>
    <source>
        <strain evidence="5">SANGQUA</strain>
    </source>
</reference>
<dbReference type="PANTHER" id="PTHR12736">
    <property type="entry name" value="LANC-LIKE PROTEIN"/>
    <property type="match status" value="1"/>
</dbReference>
<dbReference type="PRINTS" id="PR01950">
    <property type="entry name" value="LANCSUPER"/>
</dbReference>
<evidence type="ECO:0000313" key="6">
    <source>
        <dbReference type="Proteomes" id="UP000076407"/>
    </source>
</evidence>
<dbReference type="InterPro" id="IPR012341">
    <property type="entry name" value="6hp_glycosidase-like_sf"/>
</dbReference>
<dbReference type="Pfam" id="PF05147">
    <property type="entry name" value="LANC_like"/>
    <property type="match status" value="1"/>
</dbReference>
<evidence type="ECO:0000256" key="4">
    <source>
        <dbReference type="SAM" id="MobiDB-lite"/>
    </source>
</evidence>
<dbReference type="VEuPathDB" id="VectorBase:AQUA008138"/>
<evidence type="ECO:0000313" key="5">
    <source>
        <dbReference type="EnsemblMetazoa" id="AQUA008138-PA"/>
    </source>
</evidence>
<dbReference type="AlphaFoldDB" id="A0A182XE85"/>
<dbReference type="Gene3D" id="1.50.10.10">
    <property type="match status" value="1"/>
</dbReference>
<keyword evidence="3" id="KW-0862">Zinc</keyword>
<dbReference type="Proteomes" id="UP000076407">
    <property type="component" value="Unassembled WGS sequence"/>
</dbReference>
<dbReference type="GO" id="GO:0005886">
    <property type="term" value="C:plasma membrane"/>
    <property type="evidence" value="ECO:0007669"/>
    <property type="project" value="TreeGrafter"/>
</dbReference>
<dbReference type="GO" id="GO:0046872">
    <property type="term" value="F:metal ion binding"/>
    <property type="evidence" value="ECO:0007669"/>
    <property type="project" value="UniProtKB-KW"/>
</dbReference>
<dbReference type="SUPFAM" id="SSF158745">
    <property type="entry name" value="LanC-like"/>
    <property type="match status" value="1"/>
</dbReference>
<dbReference type="GO" id="GO:0005975">
    <property type="term" value="P:carbohydrate metabolic process"/>
    <property type="evidence" value="ECO:0007669"/>
    <property type="project" value="InterPro"/>
</dbReference>
<dbReference type="SMART" id="SM01260">
    <property type="entry name" value="LANC_like"/>
    <property type="match status" value="1"/>
</dbReference>
<dbReference type="STRING" id="34691.A0A182XE85"/>
<dbReference type="PANTHER" id="PTHR12736:SF7">
    <property type="entry name" value="LANC-LIKE PROTEIN 3"/>
    <property type="match status" value="1"/>
</dbReference>